<dbReference type="Gene3D" id="3.30.470.20">
    <property type="entry name" value="ATP-grasp fold, B domain"/>
    <property type="match status" value="1"/>
</dbReference>
<dbReference type="EMBL" id="DYWT01000189">
    <property type="protein sequence ID" value="HJF32399.1"/>
    <property type="molecule type" value="Genomic_DNA"/>
</dbReference>
<dbReference type="SUPFAM" id="SSF56059">
    <property type="entry name" value="Glutathione synthetase ATP-binding domain-like"/>
    <property type="match status" value="1"/>
</dbReference>
<accession>A0A921KEU2</accession>
<dbReference type="GO" id="GO:0009432">
    <property type="term" value="P:SOS response"/>
    <property type="evidence" value="ECO:0007669"/>
    <property type="project" value="TreeGrafter"/>
</dbReference>
<keyword evidence="1" id="KW-0067">ATP-binding</keyword>
<evidence type="ECO:0000313" key="4">
    <source>
        <dbReference type="Proteomes" id="UP000698173"/>
    </source>
</evidence>
<dbReference type="InterPro" id="IPR013815">
    <property type="entry name" value="ATP_grasp_subdomain_1"/>
</dbReference>
<dbReference type="PROSITE" id="PS50975">
    <property type="entry name" value="ATP_GRASP"/>
    <property type="match status" value="1"/>
</dbReference>
<evidence type="ECO:0000259" key="2">
    <source>
        <dbReference type="PROSITE" id="PS50975"/>
    </source>
</evidence>
<sequence length="265" mass="29840">MKGYVYYSKAESVRNRAFIDDLIIESEKLGIELHLLVEDEKPNSDADFILFRARDTTRAAKFESEGFRLFNRAEVNRIANDKLRTFELATLLGVPAVPTRRTRSIEEIASYPCVLKTVDGHGGNEVFLCTSAADAELFFTKFPDRKLIVQPFIESGARDIRVFMVGNEVVGAVKRTGNGSFKSNYTLGGSVEKYILSSWQEKDAKTISKAIKSDYVGIDFLLLPDGRWLLNEIEDPVGARSLYTTHEFSVAEKLMGYIKEKLSVE</sequence>
<gene>
    <name evidence="3" type="ORF">K8V56_11580</name>
</gene>
<dbReference type="Pfam" id="PF08443">
    <property type="entry name" value="RimK"/>
    <property type="match status" value="1"/>
</dbReference>
<comment type="caution">
    <text evidence="3">The sequence shown here is derived from an EMBL/GenBank/DDBJ whole genome shotgun (WGS) entry which is preliminary data.</text>
</comment>
<proteinExistence type="predicted"/>
<organism evidence="3 4">
    <name type="scientific">Sporosarcina psychrophila</name>
    <name type="common">Bacillus psychrophilus</name>
    <dbReference type="NCBI Taxonomy" id="1476"/>
    <lineage>
        <taxon>Bacteria</taxon>
        <taxon>Bacillati</taxon>
        <taxon>Bacillota</taxon>
        <taxon>Bacilli</taxon>
        <taxon>Bacillales</taxon>
        <taxon>Caryophanaceae</taxon>
        <taxon>Sporosarcina</taxon>
    </lineage>
</organism>
<dbReference type="GO" id="GO:0005737">
    <property type="term" value="C:cytoplasm"/>
    <property type="evidence" value="ECO:0007669"/>
    <property type="project" value="TreeGrafter"/>
</dbReference>
<dbReference type="Gene3D" id="3.30.1490.20">
    <property type="entry name" value="ATP-grasp fold, A domain"/>
    <property type="match status" value="1"/>
</dbReference>
<keyword evidence="1" id="KW-0547">Nucleotide-binding</keyword>
<dbReference type="GO" id="GO:0018169">
    <property type="term" value="F:ribosomal S6-glutamic acid ligase activity"/>
    <property type="evidence" value="ECO:0007669"/>
    <property type="project" value="TreeGrafter"/>
</dbReference>
<dbReference type="PANTHER" id="PTHR21621:SF0">
    <property type="entry name" value="BETA-CITRYLGLUTAMATE SYNTHASE B-RELATED"/>
    <property type="match status" value="1"/>
</dbReference>
<reference evidence="3" key="1">
    <citation type="journal article" date="2021" name="PeerJ">
        <title>Extensive microbial diversity within the chicken gut microbiome revealed by metagenomics and culture.</title>
        <authorList>
            <person name="Gilroy R."/>
            <person name="Ravi A."/>
            <person name="Getino M."/>
            <person name="Pursley I."/>
            <person name="Horton D.L."/>
            <person name="Alikhan N.F."/>
            <person name="Baker D."/>
            <person name="Gharbi K."/>
            <person name="Hall N."/>
            <person name="Watson M."/>
            <person name="Adriaenssens E.M."/>
            <person name="Foster-Nyarko E."/>
            <person name="Jarju S."/>
            <person name="Secka A."/>
            <person name="Antonio M."/>
            <person name="Oren A."/>
            <person name="Chaudhuri R.R."/>
            <person name="La Ragione R."/>
            <person name="Hildebrand F."/>
            <person name="Pallen M.J."/>
        </authorList>
    </citation>
    <scope>NUCLEOTIDE SEQUENCE</scope>
    <source>
        <strain evidence="3">CHK171-7178</strain>
    </source>
</reference>
<name>A0A921KEU2_SPOPS</name>
<reference evidence="3" key="2">
    <citation type="submission" date="2021-09" db="EMBL/GenBank/DDBJ databases">
        <authorList>
            <person name="Gilroy R."/>
        </authorList>
    </citation>
    <scope>NUCLEOTIDE SEQUENCE</scope>
    <source>
        <strain evidence="3">CHK171-7178</strain>
    </source>
</reference>
<dbReference type="PANTHER" id="PTHR21621">
    <property type="entry name" value="RIBOSOMAL PROTEIN S6 MODIFICATION PROTEIN"/>
    <property type="match status" value="1"/>
</dbReference>
<dbReference type="Proteomes" id="UP000698173">
    <property type="component" value="Unassembled WGS sequence"/>
</dbReference>
<evidence type="ECO:0000313" key="3">
    <source>
        <dbReference type="EMBL" id="HJF32399.1"/>
    </source>
</evidence>
<dbReference type="GO" id="GO:0046872">
    <property type="term" value="F:metal ion binding"/>
    <property type="evidence" value="ECO:0007669"/>
    <property type="project" value="InterPro"/>
</dbReference>
<evidence type="ECO:0000256" key="1">
    <source>
        <dbReference type="PROSITE-ProRule" id="PRU00409"/>
    </source>
</evidence>
<dbReference type="InterPro" id="IPR013651">
    <property type="entry name" value="ATP-grasp_RimK-type"/>
</dbReference>
<feature type="domain" description="ATP-grasp" evidence="2">
    <location>
        <begin position="86"/>
        <end position="259"/>
    </location>
</feature>
<dbReference type="GO" id="GO:0005524">
    <property type="term" value="F:ATP binding"/>
    <property type="evidence" value="ECO:0007669"/>
    <property type="project" value="UniProtKB-UniRule"/>
</dbReference>
<dbReference type="AlphaFoldDB" id="A0A921KEU2"/>
<protein>
    <submittedName>
        <fullName evidence="3">ATP-grasp domain-containing protein</fullName>
    </submittedName>
</protein>
<dbReference type="InterPro" id="IPR011761">
    <property type="entry name" value="ATP-grasp"/>
</dbReference>